<protein>
    <recommendedName>
        <fullName evidence="2">BZIP domain-containing protein</fullName>
    </recommendedName>
</protein>
<sequence>MILGRHDNGQVLSVPPDASGTDLKLQADFTPSDFVPACQSASKVEASRDFWQMRACPDASQDLSDYDALDPLLNESLTSLESPLASSPEQSRSAEQAQSLAAFRPPMSFTPTLSSPSNDPSLEGQAPLTTGSPSLETGRLEPFTSGCVQKARERNKKAQRTFRQRQKAKAQQQEEELVVATSRISELEDQVATFQQLLAADLQPVGGEAPSLQLPAPGDNSLAARICASTCALQLDTHLLICKEQQLHQLQQKQLDIRTEVLAARQNHMQSLKPCAAWEGCTPVPMEDLYSGIFHGRLDLRLPLANARAPDRAVSLSRLVAMPVKLHLQLQGQYHACLAKAAPFCADPNSTHGKHFQAVMGEAMALLAVFSECLPEQFMTCQSVSMLDGTTKMPQQAFDNVKKAVEGMVLTAEQLTAVQVLCEGYHQQVVAIKMECQQQLAALHSPASSSGLRCL</sequence>
<feature type="domain" description="BZIP" evidence="2">
    <location>
        <begin position="150"/>
        <end position="165"/>
    </location>
</feature>
<feature type="region of interest" description="Disordered" evidence="1">
    <location>
        <begin position="106"/>
        <end position="157"/>
    </location>
</feature>
<name>A0AAW1RL35_9CHLO</name>
<proteinExistence type="predicted"/>
<dbReference type="EMBL" id="JALJOS010000009">
    <property type="protein sequence ID" value="KAK9834457.1"/>
    <property type="molecule type" value="Genomic_DNA"/>
</dbReference>
<evidence type="ECO:0000313" key="4">
    <source>
        <dbReference type="Proteomes" id="UP001438707"/>
    </source>
</evidence>
<accession>A0AAW1RL35</accession>
<organism evidence="3 4">
    <name type="scientific">Apatococcus lobatus</name>
    <dbReference type="NCBI Taxonomy" id="904363"/>
    <lineage>
        <taxon>Eukaryota</taxon>
        <taxon>Viridiplantae</taxon>
        <taxon>Chlorophyta</taxon>
        <taxon>core chlorophytes</taxon>
        <taxon>Trebouxiophyceae</taxon>
        <taxon>Chlorellales</taxon>
        <taxon>Chlorellaceae</taxon>
        <taxon>Apatococcus</taxon>
    </lineage>
</organism>
<feature type="compositionally biased region" description="Polar residues" evidence="1">
    <location>
        <begin position="109"/>
        <end position="120"/>
    </location>
</feature>
<dbReference type="Proteomes" id="UP001438707">
    <property type="component" value="Unassembled WGS sequence"/>
</dbReference>
<comment type="caution">
    <text evidence="3">The sequence shown here is derived from an EMBL/GenBank/DDBJ whole genome shotgun (WGS) entry which is preliminary data.</text>
</comment>
<evidence type="ECO:0000256" key="1">
    <source>
        <dbReference type="SAM" id="MobiDB-lite"/>
    </source>
</evidence>
<reference evidence="3 4" key="1">
    <citation type="journal article" date="2024" name="Nat. Commun.">
        <title>Phylogenomics reveals the evolutionary origins of lichenization in chlorophyte algae.</title>
        <authorList>
            <person name="Puginier C."/>
            <person name="Libourel C."/>
            <person name="Otte J."/>
            <person name="Skaloud P."/>
            <person name="Haon M."/>
            <person name="Grisel S."/>
            <person name="Petersen M."/>
            <person name="Berrin J.G."/>
            <person name="Delaux P.M."/>
            <person name="Dal Grande F."/>
            <person name="Keller J."/>
        </authorList>
    </citation>
    <scope>NUCLEOTIDE SEQUENCE [LARGE SCALE GENOMIC DNA]</scope>
    <source>
        <strain evidence="3 4">SAG 2145</strain>
    </source>
</reference>
<dbReference type="AlphaFoldDB" id="A0AAW1RL35"/>
<keyword evidence="4" id="KW-1185">Reference proteome</keyword>
<gene>
    <name evidence="3" type="ORF">WJX74_002154</name>
</gene>
<dbReference type="InterPro" id="IPR046347">
    <property type="entry name" value="bZIP_sf"/>
</dbReference>
<dbReference type="SUPFAM" id="SSF57959">
    <property type="entry name" value="Leucine zipper domain"/>
    <property type="match status" value="1"/>
</dbReference>
<evidence type="ECO:0000313" key="3">
    <source>
        <dbReference type="EMBL" id="KAK9834457.1"/>
    </source>
</evidence>
<dbReference type="GO" id="GO:0003700">
    <property type="term" value="F:DNA-binding transcription factor activity"/>
    <property type="evidence" value="ECO:0007669"/>
    <property type="project" value="InterPro"/>
</dbReference>
<dbReference type="PROSITE" id="PS00036">
    <property type="entry name" value="BZIP_BASIC"/>
    <property type="match status" value="1"/>
</dbReference>
<dbReference type="InterPro" id="IPR004827">
    <property type="entry name" value="bZIP"/>
</dbReference>
<evidence type="ECO:0000259" key="2">
    <source>
        <dbReference type="PROSITE" id="PS00036"/>
    </source>
</evidence>